<evidence type="ECO:0000313" key="1">
    <source>
        <dbReference type="EMBL" id="KAJ1119607.1"/>
    </source>
</evidence>
<protein>
    <recommendedName>
        <fullName evidence="3">Secreted protein</fullName>
    </recommendedName>
</protein>
<proteinExistence type="predicted"/>
<name>A0AAV7NUB5_PLEWA</name>
<gene>
    <name evidence="1" type="ORF">NDU88_007792</name>
</gene>
<sequence length="74" mass="8689">MRQHVLCFCFHGRTRHTIARAALNQQREPARTALLFPWARTAYVTRQCRDNKEVLKLTRNLVVRRHHGNATVPV</sequence>
<comment type="caution">
    <text evidence="1">The sequence shown here is derived from an EMBL/GenBank/DDBJ whole genome shotgun (WGS) entry which is preliminary data.</text>
</comment>
<accession>A0AAV7NUB5</accession>
<evidence type="ECO:0008006" key="3">
    <source>
        <dbReference type="Google" id="ProtNLM"/>
    </source>
</evidence>
<dbReference type="AlphaFoldDB" id="A0AAV7NUB5"/>
<dbReference type="EMBL" id="JANPWB010000012">
    <property type="protein sequence ID" value="KAJ1119607.1"/>
    <property type="molecule type" value="Genomic_DNA"/>
</dbReference>
<organism evidence="1 2">
    <name type="scientific">Pleurodeles waltl</name>
    <name type="common">Iberian ribbed newt</name>
    <dbReference type="NCBI Taxonomy" id="8319"/>
    <lineage>
        <taxon>Eukaryota</taxon>
        <taxon>Metazoa</taxon>
        <taxon>Chordata</taxon>
        <taxon>Craniata</taxon>
        <taxon>Vertebrata</taxon>
        <taxon>Euteleostomi</taxon>
        <taxon>Amphibia</taxon>
        <taxon>Batrachia</taxon>
        <taxon>Caudata</taxon>
        <taxon>Salamandroidea</taxon>
        <taxon>Salamandridae</taxon>
        <taxon>Pleurodelinae</taxon>
        <taxon>Pleurodeles</taxon>
    </lineage>
</organism>
<evidence type="ECO:0000313" key="2">
    <source>
        <dbReference type="Proteomes" id="UP001066276"/>
    </source>
</evidence>
<reference evidence="1" key="1">
    <citation type="journal article" date="2022" name="bioRxiv">
        <title>Sequencing and chromosome-scale assembly of the giantPleurodeles waltlgenome.</title>
        <authorList>
            <person name="Brown T."/>
            <person name="Elewa A."/>
            <person name="Iarovenko S."/>
            <person name="Subramanian E."/>
            <person name="Araus A.J."/>
            <person name="Petzold A."/>
            <person name="Susuki M."/>
            <person name="Suzuki K.-i.T."/>
            <person name="Hayashi T."/>
            <person name="Toyoda A."/>
            <person name="Oliveira C."/>
            <person name="Osipova E."/>
            <person name="Leigh N.D."/>
            <person name="Simon A."/>
            <person name="Yun M.H."/>
        </authorList>
    </citation>
    <scope>NUCLEOTIDE SEQUENCE</scope>
    <source>
        <strain evidence="1">20211129_DDA</strain>
        <tissue evidence="1">Liver</tissue>
    </source>
</reference>
<keyword evidence="2" id="KW-1185">Reference proteome</keyword>
<dbReference type="Proteomes" id="UP001066276">
    <property type="component" value="Chromosome 8"/>
</dbReference>